<reference evidence="1" key="1">
    <citation type="submission" date="2022-06" db="EMBL/GenBank/DDBJ databases">
        <title>Lutimaribacter sp. EGI FJ00013, a novel bacterium isolated from a salt lake sediment enrichment.</title>
        <authorList>
            <person name="Gao L."/>
            <person name="Fang B.-Z."/>
            <person name="Li W.-J."/>
        </authorList>
    </citation>
    <scope>NUCLEOTIDE SEQUENCE</scope>
    <source>
        <strain evidence="1">EGI FJ00013</strain>
    </source>
</reference>
<comment type="caution">
    <text evidence="1">The sequence shown here is derived from an EMBL/GenBank/DDBJ whole genome shotgun (WGS) entry which is preliminary data.</text>
</comment>
<proteinExistence type="predicted"/>
<keyword evidence="2" id="KW-1185">Reference proteome</keyword>
<gene>
    <name evidence="1" type="ORF">M8744_07725</name>
</gene>
<accession>A0ACC5ZV14</accession>
<dbReference type="EMBL" id="JAMQGO010000003">
    <property type="protein sequence ID" value="MCM2562030.1"/>
    <property type="molecule type" value="Genomic_DNA"/>
</dbReference>
<evidence type="ECO:0000313" key="2">
    <source>
        <dbReference type="Proteomes" id="UP001203036"/>
    </source>
</evidence>
<organism evidence="1 2">
    <name type="scientific">Lutimaribacter degradans</name>
    <dbReference type="NCBI Taxonomy" id="2945989"/>
    <lineage>
        <taxon>Bacteria</taxon>
        <taxon>Pseudomonadati</taxon>
        <taxon>Pseudomonadota</taxon>
        <taxon>Alphaproteobacteria</taxon>
        <taxon>Rhodobacterales</taxon>
        <taxon>Roseobacteraceae</taxon>
        <taxon>Lutimaribacter</taxon>
    </lineage>
</organism>
<sequence>MMDGGDLEHCREAIRHGSLSFHAASRLLPARVRDPALALYAFCRLADDEVDLKADKAASVLALRERLDLAYAGRPRNAAPDRAFTALIEEYDMPRALPEALLEGLAWDAMERRYASLSDLHAYSARVASAVGAMMCVLMRVRCEHALARACDLGVAMQLTNIARDVGEDAAEGRLYLPTDWLQDAGLAPDAFLADPHPSEALRAVVRRLLRQADALYARSESGIAALPADCRPGIYAARHIYAGIGGRVRARGFDSVTTRARTGRGRKLGWLGLSMVRAGVTLVMPRPATIYARPLPEVAFLVDAAACPAPRQADWSDRVVTLLGQLEAQDRAQKASLQAAAARST</sequence>
<dbReference type="Proteomes" id="UP001203036">
    <property type="component" value="Unassembled WGS sequence"/>
</dbReference>
<name>A0ACC5ZV14_9RHOB</name>
<evidence type="ECO:0000313" key="1">
    <source>
        <dbReference type="EMBL" id="MCM2562030.1"/>
    </source>
</evidence>
<protein>
    <submittedName>
        <fullName evidence="1">Phytoene/squalene synthase family protein</fullName>
    </submittedName>
</protein>